<dbReference type="Proteomes" id="UP000194903">
    <property type="component" value="Unassembled WGS sequence"/>
</dbReference>
<sequence length="107" mass="11319">MTILIVGGMAQGKSAFARTLSPEAGVVDNLQDIVRQALDTGAPLPQAAEFLGKTVVCTELGCGIVPLDAGEREWREQTGRLCCDIAAQADRVYRLTCGIAQCIKGEP</sequence>
<dbReference type="GO" id="GO:0000166">
    <property type="term" value="F:nucleotide binding"/>
    <property type="evidence" value="ECO:0007669"/>
    <property type="project" value="InterPro"/>
</dbReference>
<dbReference type="AlphaFoldDB" id="A0A252F2M5"/>
<organism evidence="1 2">
    <name type="scientific">Butyricicoccus porcorum</name>
    <dbReference type="NCBI Taxonomy" id="1945634"/>
    <lineage>
        <taxon>Bacteria</taxon>
        <taxon>Bacillati</taxon>
        <taxon>Bacillota</taxon>
        <taxon>Clostridia</taxon>
        <taxon>Eubacteriales</taxon>
        <taxon>Butyricicoccaceae</taxon>
        <taxon>Butyricicoccus</taxon>
    </lineage>
</organism>
<dbReference type="OrthoDB" id="1766664at2"/>
<evidence type="ECO:0000313" key="1">
    <source>
        <dbReference type="EMBL" id="OUM20058.1"/>
    </source>
</evidence>
<dbReference type="Pfam" id="PF02283">
    <property type="entry name" value="CobU"/>
    <property type="match status" value="1"/>
</dbReference>
<dbReference type="EMBL" id="NHOC01000008">
    <property type="protein sequence ID" value="OUM20058.1"/>
    <property type="molecule type" value="Genomic_DNA"/>
</dbReference>
<keyword evidence="2" id="KW-1185">Reference proteome</keyword>
<comment type="caution">
    <text evidence="1">The sequence shown here is derived from an EMBL/GenBank/DDBJ whole genome shotgun (WGS) entry which is preliminary data.</text>
</comment>
<evidence type="ECO:0000313" key="2">
    <source>
        <dbReference type="Proteomes" id="UP000194903"/>
    </source>
</evidence>
<dbReference type="InterPro" id="IPR027417">
    <property type="entry name" value="P-loop_NTPase"/>
</dbReference>
<dbReference type="GO" id="GO:0009236">
    <property type="term" value="P:cobalamin biosynthetic process"/>
    <property type="evidence" value="ECO:0007669"/>
    <property type="project" value="UniProtKB-UniPathway"/>
</dbReference>
<dbReference type="UniPathway" id="UPA00148">
    <property type="reaction ID" value="UER00236"/>
</dbReference>
<accession>A0A252F2M5</accession>
<dbReference type="GO" id="GO:0043752">
    <property type="term" value="F:adenosylcobinamide kinase activity"/>
    <property type="evidence" value="ECO:0007669"/>
    <property type="project" value="InterPro"/>
</dbReference>
<reference evidence="1 2" key="1">
    <citation type="submission" date="2017-05" db="EMBL/GenBank/DDBJ databases">
        <title>Butyricicoccus porcorum sp. nov. a butyrate-producing bacterium from the swine intestinal tract.</title>
        <authorList>
            <person name="Trachsel J."/>
            <person name="Humphrey S."/>
            <person name="Allen H.K."/>
        </authorList>
    </citation>
    <scope>NUCLEOTIDE SEQUENCE [LARGE SCALE GENOMIC DNA]</scope>
    <source>
        <strain evidence="1">BB10</strain>
    </source>
</reference>
<dbReference type="InterPro" id="IPR003203">
    <property type="entry name" value="CobU/CobP"/>
</dbReference>
<gene>
    <name evidence="1" type="ORF">CBW42_09980</name>
</gene>
<dbReference type="Gene3D" id="3.40.50.300">
    <property type="entry name" value="P-loop containing nucleotide triphosphate hydrolases"/>
    <property type="match status" value="1"/>
</dbReference>
<dbReference type="RefSeq" id="WP_087020788.1">
    <property type="nucleotide sequence ID" value="NZ_CP178353.1"/>
</dbReference>
<dbReference type="SUPFAM" id="SSF52540">
    <property type="entry name" value="P-loop containing nucleoside triphosphate hydrolases"/>
    <property type="match status" value="1"/>
</dbReference>
<protein>
    <submittedName>
        <fullName evidence="1">Uncharacterized protein</fullName>
    </submittedName>
</protein>
<proteinExistence type="predicted"/>
<name>A0A252F2M5_9FIRM</name>